<feature type="compositionally biased region" description="Acidic residues" evidence="1">
    <location>
        <begin position="25"/>
        <end position="36"/>
    </location>
</feature>
<accession>A0A9Q8QN73</accession>
<feature type="region of interest" description="Disordered" evidence="1">
    <location>
        <begin position="636"/>
        <end position="657"/>
    </location>
</feature>
<dbReference type="RefSeq" id="XP_047845013.1">
    <property type="nucleotide sequence ID" value="XM_047989014.1"/>
</dbReference>
<feature type="region of interest" description="Disordered" evidence="1">
    <location>
        <begin position="156"/>
        <end position="184"/>
    </location>
</feature>
<feature type="compositionally biased region" description="Polar residues" evidence="1">
    <location>
        <begin position="37"/>
        <end position="51"/>
    </location>
</feature>
<feature type="region of interest" description="Disordered" evidence="1">
    <location>
        <begin position="213"/>
        <end position="244"/>
    </location>
</feature>
<feature type="region of interest" description="Disordered" evidence="1">
    <location>
        <begin position="603"/>
        <end position="624"/>
    </location>
</feature>
<keyword evidence="3" id="KW-1185">Reference proteome</keyword>
<feature type="region of interest" description="Disordered" evidence="1">
    <location>
        <begin position="1"/>
        <end position="70"/>
    </location>
</feature>
<evidence type="ECO:0000313" key="3">
    <source>
        <dbReference type="Proteomes" id="UP000829364"/>
    </source>
</evidence>
<feature type="compositionally biased region" description="Basic and acidic residues" evidence="1">
    <location>
        <begin position="603"/>
        <end position="615"/>
    </location>
</feature>
<feature type="region of interest" description="Disordered" evidence="1">
    <location>
        <begin position="469"/>
        <end position="507"/>
    </location>
</feature>
<dbReference type="InterPro" id="IPR018822">
    <property type="entry name" value="UPF0646"/>
</dbReference>
<feature type="region of interest" description="Disordered" evidence="1">
    <location>
        <begin position="104"/>
        <end position="126"/>
    </location>
</feature>
<dbReference type="Pfam" id="PF10336">
    <property type="entry name" value="DUF2420"/>
    <property type="match status" value="1"/>
</dbReference>
<dbReference type="AlphaFoldDB" id="A0A9Q8QN73"/>
<evidence type="ECO:0000256" key="1">
    <source>
        <dbReference type="SAM" id="MobiDB-lite"/>
    </source>
</evidence>
<feature type="region of interest" description="Disordered" evidence="1">
    <location>
        <begin position="745"/>
        <end position="786"/>
    </location>
</feature>
<dbReference type="GeneID" id="72069460"/>
<reference evidence="2" key="1">
    <citation type="submission" date="2021-11" db="EMBL/GenBank/DDBJ databases">
        <title>Purpureocillium_takamizusanense_genome.</title>
        <authorList>
            <person name="Nguyen N.-H."/>
        </authorList>
    </citation>
    <scope>NUCLEOTIDE SEQUENCE</scope>
    <source>
        <strain evidence="2">PT3</strain>
    </source>
</reference>
<dbReference type="KEGG" id="ptkz:JDV02_007512"/>
<dbReference type="Proteomes" id="UP000829364">
    <property type="component" value="Chromosome 7"/>
</dbReference>
<organism evidence="2 3">
    <name type="scientific">Purpureocillium takamizusanense</name>
    <dbReference type="NCBI Taxonomy" id="2060973"/>
    <lineage>
        <taxon>Eukaryota</taxon>
        <taxon>Fungi</taxon>
        <taxon>Dikarya</taxon>
        <taxon>Ascomycota</taxon>
        <taxon>Pezizomycotina</taxon>
        <taxon>Sordariomycetes</taxon>
        <taxon>Hypocreomycetidae</taxon>
        <taxon>Hypocreales</taxon>
        <taxon>Ophiocordycipitaceae</taxon>
        <taxon>Purpureocillium</taxon>
    </lineage>
</organism>
<sequence>MADIQLGEAGPLPQASSEGAIVSPPDEDLIDYDSDDASPTNAEVGKSSNDGTLAVNPSDEVALDPGSPVANGTATELATAINTSHLSEAIENDTVIGHVAMGQEGSHSVSGYDASHNSEGGEEEQADVHEIDYDHDDVDYHASDHDHDHSAMAINTNRPASHTEGIHDTTASGMPESEDQGGHFEIDWEEPDADVPKETSDGFATQSISEHQAMEPTESAGALEHNPSSAAEGSADEQDYDGTSINEPLVQGSFKSGGFPDIQVWYRGEEYPFFSQSSDGFFGHVSILDEPMGTILSELRSMLDDEIGDQDELVFQVDQLGLEFSESSPGAVLSTVTLHKVLNLMDSLAKNEDPESYSQLYTYLFTRPDTLKRLKFLQDSATIEKKSLGDVLYNFGTPVDRSPQGVDDLEELEHQQEGFGGNDINVEGVGELGEDFFGADESTTLQQFPPGMTRFDSEEEIENEGTIDGLATSGMTDAPPHDPNTTVDFEREQGSATSGRGGRATESNIEGLFEAPVNEASEGFSTTTQPSHLDEDLIQYTDDKIEAAGEDSIIDNEPPAHRSQDFQTGSRGLQEADVAASGDLVDTSVGNDDAAIQVNALRSEGDHVDDNDKHAGGNGNIDGMRHSTAPIAANALTAPGSVTPGTTDGANAEEGPHVGRLNAEARHIRSTSDISISFSEAGPEQVPLALADGASPALQIFNLDDAAASGVEPLETESEAAALLESEALNADLPINHDDLSEIDWAAEADDDTGGGVDEAQATAIKRSLPDDGADDGNDVKRRRSS</sequence>
<gene>
    <name evidence="2" type="ORF">JDV02_007512</name>
</gene>
<proteinExistence type="predicted"/>
<protein>
    <submittedName>
        <fullName evidence="2">Uncharacterized protein</fullName>
    </submittedName>
</protein>
<name>A0A9Q8QN73_9HYPO</name>
<dbReference type="OrthoDB" id="5339076at2759"/>
<evidence type="ECO:0000313" key="2">
    <source>
        <dbReference type="EMBL" id="UNI21532.1"/>
    </source>
</evidence>
<dbReference type="EMBL" id="CP086360">
    <property type="protein sequence ID" value="UNI21532.1"/>
    <property type="molecule type" value="Genomic_DNA"/>
</dbReference>